<feature type="transmembrane region" description="Helical" evidence="1">
    <location>
        <begin position="293"/>
        <end position="312"/>
    </location>
</feature>
<sequence length="877" mass="97021">MGIVISTTRLHSVSVNASDGVTGNFDILQENSFVCWAKYGIKPVHLIRDKTHTSLSPIPNATTRVLHSLEASDLLDCILEPSFVGPLQPTWVSGVPLYSDSYTAFLYTLANSTQEDFSFPSSLDSLYSGDSFPQLVRSSFQKYAPILFLFAVSDPTSIPSSVLATVTEDRLVVQIIPTQVAAILMFTLVLFTIAIWFLDTRLSLPQNPNEMMGTAAVFAHNLMSLAGQGDACFDGLKMMLSPWTYHVRLQSNPSVEIELNQSRTIHQSSSKNGDKMRRVKSTNFRPLSLSTTLRLLASTFLSAIIIILEITLRNSQRDRGLGDAASHQNEIQFWAILPGFLSTLANTYCESMDFNTRIQSPLLRLVRGLTFQGQLNLDLLDCHTSLLLYREIQTRSFEASTSTAAVIITSFLMISSASLLFTARIPSVANVQLQAKNPIYYYSPWWSSGQTDLETATLTLLENISYPTLTYQDLVFPEIILERSLQSGASLQVATPAIHFDFTECRHYNATDINVTVTYPSSSVVEFAVQSEMGCTEPEGFSDLSTADKKNAYLGVTLSGCSRQLWVWGFWADPGGAADSLFGLGCNSTWKTVDTVATFDSQTMTVDIDKPPKVDFSTGVDLGSFVYMNGSDPYGDYYPVGSGSLSTDTTNWTAQDTFFNLLLHSRYALPLTYLRNADNVTAVEESILFHYKILLGQNLNANGRFAGPPTGPEDVGYRLFPGLNETIALNATVRDPIALNRIMQDPASTRILQALLGITLVCIATNWYLMHNAIALPRSPTTIGNWMALLADGNLNDYLPANAAHMPLKDLSRWYFGQNAKFYFGYRESPSTGQQVLGIYVVKNEDVTDEGTFHSALEAHDEQASREFCRDVWRSSL</sequence>
<keyword evidence="1" id="KW-0472">Membrane</keyword>
<dbReference type="PANTHER" id="PTHR37544">
    <property type="entry name" value="SPRAY-RELATED"/>
    <property type="match status" value="1"/>
</dbReference>
<evidence type="ECO:0000313" key="2">
    <source>
        <dbReference type="EMBL" id="GAP88897.2"/>
    </source>
</evidence>
<dbReference type="OMA" id="LYMPWIV"/>
<keyword evidence="1" id="KW-1133">Transmembrane helix</keyword>
<keyword evidence="3" id="KW-1185">Reference proteome</keyword>
<accession>A0A1W2TKT7</accession>
<feature type="transmembrane region" description="Helical" evidence="1">
    <location>
        <begin position="180"/>
        <end position="198"/>
    </location>
</feature>
<protein>
    <submittedName>
        <fullName evidence="2">Putative reductases with broad range of substrate specificitie</fullName>
    </submittedName>
</protein>
<reference evidence="2" key="1">
    <citation type="submission" date="2016-03" db="EMBL/GenBank/DDBJ databases">
        <title>Draft genome sequence of Rosellinia necatrix.</title>
        <authorList>
            <person name="Kanematsu S."/>
        </authorList>
    </citation>
    <scope>NUCLEOTIDE SEQUENCE [LARGE SCALE GENOMIC DNA]</scope>
    <source>
        <strain evidence="2">W97</strain>
    </source>
</reference>
<dbReference type="InterPro" id="IPR021840">
    <property type="entry name" value="DUF3433"/>
</dbReference>
<organism evidence="2">
    <name type="scientific">Rosellinia necatrix</name>
    <name type="common">White root-rot fungus</name>
    <dbReference type="NCBI Taxonomy" id="77044"/>
    <lineage>
        <taxon>Eukaryota</taxon>
        <taxon>Fungi</taxon>
        <taxon>Dikarya</taxon>
        <taxon>Ascomycota</taxon>
        <taxon>Pezizomycotina</taxon>
        <taxon>Sordariomycetes</taxon>
        <taxon>Xylariomycetidae</taxon>
        <taxon>Xylariales</taxon>
        <taxon>Xylariaceae</taxon>
        <taxon>Rosellinia</taxon>
    </lineage>
</organism>
<dbReference type="Proteomes" id="UP000054516">
    <property type="component" value="Unassembled WGS sequence"/>
</dbReference>
<dbReference type="PANTHER" id="PTHR37544:SF3">
    <property type="entry name" value="SPRAY"/>
    <property type="match status" value="1"/>
</dbReference>
<evidence type="ECO:0000256" key="1">
    <source>
        <dbReference type="SAM" id="Phobius"/>
    </source>
</evidence>
<evidence type="ECO:0000313" key="3">
    <source>
        <dbReference type="Proteomes" id="UP000054516"/>
    </source>
</evidence>
<dbReference type="Pfam" id="PF11915">
    <property type="entry name" value="DUF3433"/>
    <property type="match status" value="1"/>
</dbReference>
<gene>
    <name evidence="2" type="ORF">SAMD00023353_1700370</name>
</gene>
<name>A0A1W2TKT7_ROSNE</name>
<proteinExistence type="predicted"/>
<dbReference type="EMBL" id="DF977462">
    <property type="protein sequence ID" value="GAP88897.2"/>
    <property type="molecule type" value="Genomic_DNA"/>
</dbReference>
<dbReference type="AlphaFoldDB" id="A0A1W2TKT7"/>
<keyword evidence="1" id="KW-0812">Transmembrane</keyword>
<dbReference type="OrthoDB" id="5332281at2759"/>